<sequence>MALLIPFIMANSLYGQSLLNRLRVPIYLTSSFTLGHDSNYLRLSEQDKASVITKPTILGDSNSFDSEMIRPELKFSYGPAFSTKHETNFIVNLASVI</sequence>
<feature type="non-terminal residue" evidence="1">
    <location>
        <position position="97"/>
    </location>
</feature>
<dbReference type="EMBL" id="UINC01190740">
    <property type="protein sequence ID" value="SVE05039.1"/>
    <property type="molecule type" value="Genomic_DNA"/>
</dbReference>
<organism evidence="1">
    <name type="scientific">marine metagenome</name>
    <dbReference type="NCBI Taxonomy" id="408172"/>
    <lineage>
        <taxon>unclassified sequences</taxon>
        <taxon>metagenomes</taxon>
        <taxon>ecological metagenomes</taxon>
    </lineage>
</organism>
<gene>
    <name evidence="1" type="ORF">METZ01_LOCUS457893</name>
</gene>
<protein>
    <submittedName>
        <fullName evidence="1">Uncharacterized protein</fullName>
    </submittedName>
</protein>
<name>A0A383ABT4_9ZZZZ</name>
<accession>A0A383ABT4</accession>
<evidence type="ECO:0000313" key="1">
    <source>
        <dbReference type="EMBL" id="SVE05039.1"/>
    </source>
</evidence>
<reference evidence="1" key="1">
    <citation type="submission" date="2018-05" db="EMBL/GenBank/DDBJ databases">
        <authorList>
            <person name="Lanie J.A."/>
            <person name="Ng W.-L."/>
            <person name="Kazmierczak K.M."/>
            <person name="Andrzejewski T.M."/>
            <person name="Davidsen T.M."/>
            <person name="Wayne K.J."/>
            <person name="Tettelin H."/>
            <person name="Glass J.I."/>
            <person name="Rusch D."/>
            <person name="Podicherti R."/>
            <person name="Tsui H.-C.T."/>
            <person name="Winkler M.E."/>
        </authorList>
    </citation>
    <scope>NUCLEOTIDE SEQUENCE</scope>
</reference>
<proteinExistence type="predicted"/>
<dbReference type="AlphaFoldDB" id="A0A383ABT4"/>